<comment type="function">
    <text evidence="10">Catalyzes the reversible formation of acyl-phosphate (acyl-PO(4)) from acyl-[acyl-carrier-protein] (acyl-ACP). This enzyme utilizes acyl-ACP as fatty acyl donor, but not acyl-CoA.</text>
</comment>
<protein>
    <recommendedName>
        <fullName evidence="8 10">Phosphate acyltransferase</fullName>
        <ecNumber evidence="8 10">2.3.1.274</ecNumber>
    </recommendedName>
    <alternativeName>
        <fullName evidence="10">Acyl-ACP phosphotransacylase</fullName>
    </alternativeName>
    <alternativeName>
        <fullName evidence="10">Acyl-[acyl-carrier-protein]--phosphate acyltransferase</fullName>
    </alternativeName>
    <alternativeName>
        <fullName evidence="10">Phosphate-acyl-ACP acyltransferase</fullName>
    </alternativeName>
</protein>
<name>A0A1I7NE80_9HYPH</name>
<comment type="catalytic activity">
    <reaction evidence="1 10">
        <text>a fatty acyl-[ACP] + phosphate = an acyl phosphate + holo-[ACP]</text>
        <dbReference type="Rhea" id="RHEA:42292"/>
        <dbReference type="Rhea" id="RHEA-COMP:9685"/>
        <dbReference type="Rhea" id="RHEA-COMP:14125"/>
        <dbReference type="ChEBI" id="CHEBI:43474"/>
        <dbReference type="ChEBI" id="CHEBI:59918"/>
        <dbReference type="ChEBI" id="CHEBI:64479"/>
        <dbReference type="ChEBI" id="CHEBI:138651"/>
        <dbReference type="EC" id="2.3.1.274"/>
    </reaction>
</comment>
<comment type="subcellular location">
    <subcellularLocation>
        <location evidence="10">Cytoplasm</location>
    </subcellularLocation>
    <text evidence="10">Associated with the membrane possibly through PlsY.</text>
</comment>
<evidence type="ECO:0000256" key="2">
    <source>
        <dbReference type="ARBA" id="ARBA00022490"/>
    </source>
</evidence>
<dbReference type="HAMAP" id="MF_00019">
    <property type="entry name" value="PlsX"/>
    <property type="match status" value="1"/>
</dbReference>
<dbReference type="SUPFAM" id="SSF53659">
    <property type="entry name" value="Isocitrate/Isopropylmalate dehydrogenase-like"/>
    <property type="match status" value="1"/>
</dbReference>
<dbReference type="Gene3D" id="3.40.718.10">
    <property type="entry name" value="Isopropylmalate Dehydrogenase"/>
    <property type="match status" value="1"/>
</dbReference>
<comment type="subunit">
    <text evidence="9 10">Homodimer. Probably interacts with PlsY.</text>
</comment>
<keyword evidence="7 10" id="KW-1208">Phospholipid metabolism</keyword>
<reference evidence="12" key="1">
    <citation type="submission" date="2016-10" db="EMBL/GenBank/DDBJ databases">
        <authorList>
            <person name="Varghese N."/>
            <person name="Submissions S."/>
        </authorList>
    </citation>
    <scope>NUCLEOTIDE SEQUENCE [LARGE SCALE GENOMIC DNA]</scope>
    <source>
        <strain evidence="12">DSM 1565</strain>
    </source>
</reference>
<proteinExistence type="inferred from homology"/>
<dbReference type="NCBIfam" id="TIGR00182">
    <property type="entry name" value="plsX"/>
    <property type="match status" value="1"/>
</dbReference>
<dbReference type="PANTHER" id="PTHR30100:SF1">
    <property type="entry name" value="PHOSPHATE ACYLTRANSFERASE"/>
    <property type="match status" value="1"/>
</dbReference>
<keyword evidence="12" id="KW-1185">Reference proteome</keyword>
<evidence type="ECO:0000313" key="11">
    <source>
        <dbReference type="EMBL" id="SFV32974.1"/>
    </source>
</evidence>
<evidence type="ECO:0000256" key="5">
    <source>
        <dbReference type="ARBA" id="ARBA00023098"/>
    </source>
</evidence>
<dbReference type="GO" id="GO:0043811">
    <property type="term" value="F:phosphate:acyl-[acyl carrier protein] acyltransferase activity"/>
    <property type="evidence" value="ECO:0007669"/>
    <property type="project" value="UniProtKB-UniRule"/>
</dbReference>
<organism evidence="11 12">
    <name type="scientific">Hyphomicrobium facile</name>
    <dbReference type="NCBI Taxonomy" id="51670"/>
    <lineage>
        <taxon>Bacteria</taxon>
        <taxon>Pseudomonadati</taxon>
        <taxon>Pseudomonadota</taxon>
        <taxon>Alphaproteobacteria</taxon>
        <taxon>Hyphomicrobiales</taxon>
        <taxon>Hyphomicrobiaceae</taxon>
        <taxon>Hyphomicrobium</taxon>
    </lineage>
</organism>
<evidence type="ECO:0000256" key="6">
    <source>
        <dbReference type="ARBA" id="ARBA00023209"/>
    </source>
</evidence>
<keyword evidence="5 10" id="KW-0443">Lipid metabolism</keyword>
<keyword evidence="4 10" id="KW-0808">Transferase</keyword>
<keyword evidence="6 10" id="KW-0594">Phospholipid biosynthesis</keyword>
<dbReference type="OrthoDB" id="9806408at2"/>
<dbReference type="RefSeq" id="WP_092867173.1">
    <property type="nucleotide sequence ID" value="NZ_FPCH01000002.1"/>
</dbReference>
<comment type="similarity">
    <text evidence="10">Belongs to the PlsX family.</text>
</comment>
<evidence type="ECO:0000256" key="8">
    <source>
        <dbReference type="ARBA" id="ARBA00024069"/>
    </source>
</evidence>
<dbReference type="UniPathway" id="UPA00085"/>
<evidence type="ECO:0000256" key="3">
    <source>
        <dbReference type="ARBA" id="ARBA00022516"/>
    </source>
</evidence>
<keyword evidence="3 10" id="KW-0444">Lipid biosynthesis</keyword>
<evidence type="ECO:0000313" key="12">
    <source>
        <dbReference type="Proteomes" id="UP000199423"/>
    </source>
</evidence>
<evidence type="ECO:0000256" key="7">
    <source>
        <dbReference type="ARBA" id="ARBA00023264"/>
    </source>
</evidence>
<dbReference type="Pfam" id="PF02504">
    <property type="entry name" value="FA_synthesis"/>
    <property type="match status" value="1"/>
</dbReference>
<sequence length="361" mass="37428">MASPKTIALDAMGGDHGPEVVVPGAALSLERQPALSFIFYGDQPRIEAAIARHPALRAKARIVHTDHVIAMHEKPSQALRRGKGSSMWLPLEAVKTGEADAAVSAGNTGALMAIAKLVLRPIAGIERPAIAAIWPTIKSECIVLDVGANIGATAGQLADFSLMGAAMARAVFHIERPSVGLLNVGTEEMKGNEDVKAAHALLKSIDALPLEYKGFVEGDQIGRGTVDVIVVEGFAGNIALKTAEGTAKQISSYLRAAMTSSVLSKIGAFLAQGGFRVLKEKMDPRRVNGGTFLGLNGIAVKSHGGTDAFGFASAVDLAYEMADSGLIARLTADIDVFHHRLSGAAGGSQPQSATGSPLGKA</sequence>
<gene>
    <name evidence="10" type="primary">plsX</name>
    <name evidence="11" type="ORF">SAMN04488557_1792</name>
</gene>
<dbReference type="InterPro" id="IPR003664">
    <property type="entry name" value="FA_synthesis"/>
</dbReference>
<dbReference type="Proteomes" id="UP000199423">
    <property type="component" value="Unassembled WGS sequence"/>
</dbReference>
<evidence type="ECO:0000256" key="9">
    <source>
        <dbReference type="ARBA" id="ARBA00046608"/>
    </source>
</evidence>
<dbReference type="STRING" id="51670.SAMN04488557_1792"/>
<keyword evidence="2 10" id="KW-0963">Cytoplasm</keyword>
<dbReference type="EMBL" id="FPCH01000002">
    <property type="protein sequence ID" value="SFV32974.1"/>
    <property type="molecule type" value="Genomic_DNA"/>
</dbReference>
<dbReference type="GO" id="GO:0006633">
    <property type="term" value="P:fatty acid biosynthetic process"/>
    <property type="evidence" value="ECO:0007669"/>
    <property type="project" value="UniProtKB-UniRule"/>
</dbReference>
<evidence type="ECO:0000256" key="4">
    <source>
        <dbReference type="ARBA" id="ARBA00022679"/>
    </source>
</evidence>
<evidence type="ECO:0000256" key="1">
    <source>
        <dbReference type="ARBA" id="ARBA00001232"/>
    </source>
</evidence>
<evidence type="ECO:0000256" key="10">
    <source>
        <dbReference type="HAMAP-Rule" id="MF_00019"/>
    </source>
</evidence>
<dbReference type="PANTHER" id="PTHR30100">
    <property type="entry name" value="FATTY ACID/PHOSPHOLIPID SYNTHESIS PROTEIN PLSX"/>
    <property type="match status" value="1"/>
</dbReference>
<dbReference type="InterPro" id="IPR012281">
    <property type="entry name" value="Phospholipid_synth_PlsX-like"/>
</dbReference>
<dbReference type="GO" id="GO:0005737">
    <property type="term" value="C:cytoplasm"/>
    <property type="evidence" value="ECO:0007669"/>
    <property type="project" value="UniProtKB-SubCell"/>
</dbReference>
<dbReference type="GO" id="GO:0008654">
    <property type="term" value="P:phospholipid biosynthetic process"/>
    <property type="evidence" value="ECO:0007669"/>
    <property type="project" value="UniProtKB-KW"/>
</dbReference>
<accession>A0A1I7NE80</accession>
<comment type="pathway">
    <text evidence="10">Lipid metabolism; phospholipid metabolism.</text>
</comment>
<dbReference type="PIRSF" id="PIRSF002465">
    <property type="entry name" value="Phsphlp_syn_PlsX"/>
    <property type="match status" value="1"/>
</dbReference>
<dbReference type="AlphaFoldDB" id="A0A1I7NE80"/>
<keyword evidence="11" id="KW-0012">Acyltransferase</keyword>
<dbReference type="EC" id="2.3.1.274" evidence="8 10"/>